<protein>
    <submittedName>
        <fullName evidence="3">PAP2 superfamily protein</fullName>
    </submittedName>
</protein>
<keyword evidence="1" id="KW-1133">Transmembrane helix</keyword>
<evidence type="ECO:0000259" key="2">
    <source>
        <dbReference type="SMART" id="SM00014"/>
    </source>
</evidence>
<reference evidence="3 4" key="1">
    <citation type="journal article" date="2015" name="Nature">
        <title>rRNA introns, odd ribosomes, and small enigmatic genomes across a large radiation of phyla.</title>
        <authorList>
            <person name="Brown C.T."/>
            <person name="Hug L.A."/>
            <person name="Thomas B.C."/>
            <person name="Sharon I."/>
            <person name="Castelle C.J."/>
            <person name="Singh A."/>
            <person name="Wilkins M.J."/>
            <person name="Williams K.H."/>
            <person name="Banfield J.F."/>
        </authorList>
    </citation>
    <scope>NUCLEOTIDE SEQUENCE [LARGE SCALE GENOMIC DNA]</scope>
</reference>
<sequence length="166" mass="18014">MSKNFSAEKIFLFTKQSPVLSNLAIFAASKLIWVLVGLLLVWEIVIKHLAGRSVLAIVVSIFSAWAIQLAVAYLINRERPFRHHHEKPLMELRWNTPSFPSGHTTVSCVMAAAVFAQDPVWGSCFFLVAAAVALGRMAVGVHYVSDVVGGAVLGIGVAVAVSRFVL</sequence>
<dbReference type="AlphaFoldDB" id="A0A0G1ME77"/>
<feature type="transmembrane region" description="Helical" evidence="1">
    <location>
        <begin position="54"/>
        <end position="75"/>
    </location>
</feature>
<evidence type="ECO:0000256" key="1">
    <source>
        <dbReference type="SAM" id="Phobius"/>
    </source>
</evidence>
<dbReference type="EMBL" id="LCJB01000032">
    <property type="protein sequence ID" value="KKT70229.1"/>
    <property type="molecule type" value="Genomic_DNA"/>
</dbReference>
<accession>A0A0G1ME77</accession>
<gene>
    <name evidence="3" type="ORF">UW63_C0032G0010</name>
</gene>
<feature type="transmembrane region" description="Helical" evidence="1">
    <location>
        <begin position="147"/>
        <end position="165"/>
    </location>
</feature>
<comment type="caution">
    <text evidence="3">The sequence shown here is derived from an EMBL/GenBank/DDBJ whole genome shotgun (WGS) entry which is preliminary data.</text>
</comment>
<feature type="transmembrane region" description="Helical" evidence="1">
    <location>
        <begin position="120"/>
        <end position="141"/>
    </location>
</feature>
<dbReference type="Gene3D" id="1.20.144.10">
    <property type="entry name" value="Phosphatidic acid phosphatase type 2/haloperoxidase"/>
    <property type="match status" value="1"/>
</dbReference>
<dbReference type="PATRIC" id="fig|1619000.3.peg.576"/>
<dbReference type="PANTHER" id="PTHR14969">
    <property type="entry name" value="SPHINGOSINE-1-PHOSPHATE PHOSPHOHYDROLASE"/>
    <property type="match status" value="1"/>
</dbReference>
<proteinExistence type="predicted"/>
<dbReference type="PANTHER" id="PTHR14969:SF13">
    <property type="entry name" value="AT30094P"/>
    <property type="match status" value="1"/>
</dbReference>
<name>A0A0G1ME77_9BACT</name>
<dbReference type="Proteomes" id="UP000034154">
    <property type="component" value="Unassembled WGS sequence"/>
</dbReference>
<keyword evidence="1" id="KW-0472">Membrane</keyword>
<evidence type="ECO:0000313" key="3">
    <source>
        <dbReference type="EMBL" id="KKT70229.1"/>
    </source>
</evidence>
<dbReference type="InterPro" id="IPR036938">
    <property type="entry name" value="PAP2/HPO_sf"/>
</dbReference>
<dbReference type="SUPFAM" id="SSF48317">
    <property type="entry name" value="Acid phosphatase/Vanadium-dependent haloperoxidase"/>
    <property type="match status" value="1"/>
</dbReference>
<dbReference type="InterPro" id="IPR000326">
    <property type="entry name" value="PAP2/HPO"/>
</dbReference>
<dbReference type="SMART" id="SM00014">
    <property type="entry name" value="acidPPc"/>
    <property type="match status" value="1"/>
</dbReference>
<feature type="transmembrane region" description="Helical" evidence="1">
    <location>
        <begin position="20"/>
        <end position="42"/>
    </location>
</feature>
<dbReference type="Pfam" id="PF01569">
    <property type="entry name" value="PAP2"/>
    <property type="match status" value="1"/>
</dbReference>
<organism evidence="3 4">
    <name type="scientific">Candidatus Uhrbacteria bacterium GW2011_GWF2_44_350</name>
    <dbReference type="NCBI Taxonomy" id="1619000"/>
    <lineage>
        <taxon>Bacteria</taxon>
        <taxon>Candidatus Uhriibacteriota</taxon>
    </lineage>
</organism>
<keyword evidence="1" id="KW-0812">Transmembrane</keyword>
<feature type="domain" description="Phosphatidic acid phosphatase type 2/haloperoxidase" evidence="2">
    <location>
        <begin position="53"/>
        <end position="162"/>
    </location>
</feature>
<evidence type="ECO:0000313" key="4">
    <source>
        <dbReference type="Proteomes" id="UP000034154"/>
    </source>
</evidence>